<sequence>MERVLILITTILLLIEPTTRAEETVHSSVSPPTLQDALYRQSRSYYDYRYGRPDYDRRVYERPRCGRCYDDDDDDDSEEVRHRPRSKTRSRYDSEEDDRRTDDRRTDDRRTDDRNSNKNGTEEENGDRKNDRHSGRRRNKDRHRNDDRDRYRPDYYDRFLRDPYRDRDYDRPYYEDYYRGRRPYPDRYDEYQGTYNGYGGYRRPYDRYDDGYGGYGPSDGGGPHGSFRPWDETYRGQSGWDAGGRGYYFASGRPDATSAQAWGRPEYTRPQADNWQSTGYSGYRDPLEYRGSVGSVGYGRGGYRQDLSYGQSSSGWRSVGRPYRDESGVKNLGAKSYQDNRQATYSQSSTYPPTFGPTEVYTQSSAYGQAGVYGQTGSYGQNSVYGQLGVYGQSNSAQINPYGRDYVQSSSTTQETSYLFQREDNLPTNVNETAKRDSSVVHN</sequence>
<dbReference type="AlphaFoldDB" id="A0A8R1WF71"/>
<feature type="compositionally biased region" description="Basic and acidic residues" evidence="1">
    <location>
        <begin position="433"/>
        <end position="443"/>
    </location>
</feature>
<keyword evidence="2" id="KW-0732">Signal</keyword>
<name>A0A8R1WF71_BOMMO</name>
<organism evidence="3 4">
    <name type="scientific">Bombyx mori</name>
    <name type="common">Silk moth</name>
    <dbReference type="NCBI Taxonomy" id="7091"/>
    <lineage>
        <taxon>Eukaryota</taxon>
        <taxon>Metazoa</taxon>
        <taxon>Ecdysozoa</taxon>
        <taxon>Arthropoda</taxon>
        <taxon>Hexapoda</taxon>
        <taxon>Insecta</taxon>
        <taxon>Pterygota</taxon>
        <taxon>Neoptera</taxon>
        <taxon>Endopterygota</taxon>
        <taxon>Lepidoptera</taxon>
        <taxon>Glossata</taxon>
        <taxon>Ditrysia</taxon>
        <taxon>Bombycoidea</taxon>
        <taxon>Bombycidae</taxon>
        <taxon>Bombycinae</taxon>
        <taxon>Bombyx</taxon>
    </lineage>
</organism>
<feature type="compositionally biased region" description="Polar residues" evidence="1">
    <location>
        <begin position="407"/>
        <end position="419"/>
    </location>
</feature>
<feature type="compositionally biased region" description="Basic and acidic residues" evidence="1">
    <location>
        <begin position="90"/>
        <end position="116"/>
    </location>
</feature>
<keyword evidence="4" id="KW-1185">Reference proteome</keyword>
<evidence type="ECO:0000313" key="3">
    <source>
        <dbReference type="EnsemblMetazoa" id="XP_004923654.1"/>
    </source>
</evidence>
<feature type="signal peptide" evidence="2">
    <location>
        <begin position="1"/>
        <end position="21"/>
    </location>
</feature>
<dbReference type="KEGG" id="bmor:101736962"/>
<dbReference type="Proteomes" id="UP000005204">
    <property type="component" value="Unassembled WGS sequence"/>
</dbReference>
<dbReference type="GeneID" id="101736962"/>
<reference evidence="4" key="1">
    <citation type="journal article" date="2008" name="Insect Biochem. Mol. Biol.">
        <title>The genome of a lepidopteran model insect, the silkworm Bombyx mori.</title>
        <authorList>
            <consortium name="International Silkworm Genome Consortium"/>
        </authorList>
    </citation>
    <scope>NUCLEOTIDE SEQUENCE [LARGE SCALE GENOMIC DNA]</scope>
    <source>
        <strain evidence="4">p50T</strain>
    </source>
</reference>
<feature type="region of interest" description="Disordered" evidence="1">
    <location>
        <begin position="402"/>
        <end position="443"/>
    </location>
</feature>
<feature type="chain" id="PRO_5035867172" description="Cuticle protein" evidence="2">
    <location>
        <begin position="22"/>
        <end position="443"/>
    </location>
</feature>
<feature type="region of interest" description="Disordered" evidence="1">
    <location>
        <begin position="64"/>
        <end position="151"/>
    </location>
</feature>
<evidence type="ECO:0000256" key="2">
    <source>
        <dbReference type="SAM" id="SignalP"/>
    </source>
</evidence>
<evidence type="ECO:0000313" key="4">
    <source>
        <dbReference type="Proteomes" id="UP000005204"/>
    </source>
</evidence>
<reference evidence="3" key="2">
    <citation type="submission" date="2022-06" db="UniProtKB">
        <authorList>
            <consortium name="EnsemblMetazoa"/>
        </authorList>
    </citation>
    <scope>IDENTIFICATION</scope>
    <source>
        <strain evidence="3">p50T (Dazao)</strain>
    </source>
</reference>
<protein>
    <recommendedName>
        <fullName evidence="5">Cuticle protein</fullName>
    </recommendedName>
</protein>
<proteinExistence type="predicted"/>
<dbReference type="RefSeq" id="XP_004923654.1">
    <property type="nucleotide sequence ID" value="XM_004923597.4"/>
</dbReference>
<evidence type="ECO:0000256" key="1">
    <source>
        <dbReference type="SAM" id="MobiDB-lite"/>
    </source>
</evidence>
<evidence type="ECO:0008006" key="5">
    <source>
        <dbReference type="Google" id="ProtNLM"/>
    </source>
</evidence>
<accession>A0A8R1WF71</accession>
<dbReference type="EnsemblMetazoa" id="XM_004923597.3">
    <property type="protein sequence ID" value="XP_004923654.1"/>
    <property type="gene ID" value="LOC101736962"/>
</dbReference>